<protein>
    <submittedName>
        <fullName evidence="2">Uncharacterized protein</fullName>
    </submittedName>
</protein>
<keyword evidence="1" id="KW-0472">Membrane</keyword>
<reference evidence="2" key="1">
    <citation type="submission" date="2022-01" db="UniProtKB">
        <authorList>
            <consortium name="EnsemblMetazoa"/>
        </authorList>
    </citation>
    <scope>IDENTIFICATION</scope>
</reference>
<dbReference type="EnsemblMetazoa" id="XM_014384472.1">
    <property type="protein sequence ID" value="XP_014239958.1"/>
    <property type="gene ID" value="LOC106661210"/>
</dbReference>
<dbReference type="KEGG" id="clec:106661210"/>
<sequence length="165" mass="19067">MFNGFTFSDDVLYKSVCDNLKFNLSDPDKAVKMYNICKLDEEIADKLDKRFRESWARLAVEKGVSEAVQALKNKQVRAILTNEDEWDSAVQELKDIENESYSIMTYVQVFAAVMIIILVIAFIVVCLVKEKKNKSVYNRNKNAPEERKNTKERVGLLRSMSENIK</sequence>
<evidence type="ECO:0000313" key="3">
    <source>
        <dbReference type="Proteomes" id="UP000494040"/>
    </source>
</evidence>
<keyword evidence="1" id="KW-0812">Transmembrane</keyword>
<dbReference type="GeneID" id="106661210"/>
<name>A0A8I6RBC5_CIMLE</name>
<dbReference type="AlphaFoldDB" id="A0A8I6RBC5"/>
<dbReference type="Proteomes" id="UP000494040">
    <property type="component" value="Unassembled WGS sequence"/>
</dbReference>
<organism evidence="2 3">
    <name type="scientific">Cimex lectularius</name>
    <name type="common">Bed bug</name>
    <name type="synonym">Acanthia lectularia</name>
    <dbReference type="NCBI Taxonomy" id="79782"/>
    <lineage>
        <taxon>Eukaryota</taxon>
        <taxon>Metazoa</taxon>
        <taxon>Ecdysozoa</taxon>
        <taxon>Arthropoda</taxon>
        <taxon>Hexapoda</taxon>
        <taxon>Insecta</taxon>
        <taxon>Pterygota</taxon>
        <taxon>Neoptera</taxon>
        <taxon>Paraneoptera</taxon>
        <taxon>Hemiptera</taxon>
        <taxon>Heteroptera</taxon>
        <taxon>Panheteroptera</taxon>
        <taxon>Cimicomorpha</taxon>
        <taxon>Cimicidae</taxon>
        <taxon>Cimex</taxon>
    </lineage>
</organism>
<accession>A0A8I6RBC5</accession>
<evidence type="ECO:0000256" key="1">
    <source>
        <dbReference type="SAM" id="Phobius"/>
    </source>
</evidence>
<keyword evidence="3" id="KW-1185">Reference proteome</keyword>
<keyword evidence="1" id="KW-1133">Transmembrane helix</keyword>
<feature type="transmembrane region" description="Helical" evidence="1">
    <location>
        <begin position="103"/>
        <end position="128"/>
    </location>
</feature>
<proteinExistence type="predicted"/>
<evidence type="ECO:0000313" key="2">
    <source>
        <dbReference type="EnsemblMetazoa" id="XP_014239958.1"/>
    </source>
</evidence>
<dbReference type="RefSeq" id="XP_014239958.1">
    <property type="nucleotide sequence ID" value="XM_014384472.1"/>
</dbReference>